<name>A0ABY4JMM1_9BACI</name>
<reference evidence="1 2" key="1">
    <citation type="submission" date="2022-04" db="EMBL/GenBank/DDBJ databases">
        <title>Mechanism of arsenic methylation and mitigation arsenic toxicity by Bacillus sp. LH14 from an Arsenic-Contaminated Paddy Soil.</title>
        <authorList>
            <person name="Wang D."/>
        </authorList>
    </citation>
    <scope>NUCLEOTIDE SEQUENCE [LARGE SCALE GENOMIC DNA]</scope>
    <source>
        <strain evidence="1 2">LH14</strain>
    </source>
</reference>
<dbReference type="EMBL" id="CP096034">
    <property type="protein sequence ID" value="UPM54727.1"/>
    <property type="molecule type" value="Genomic_DNA"/>
</dbReference>
<proteinExistence type="predicted"/>
<gene>
    <name evidence="1" type="ORF">MY490_02310</name>
</gene>
<dbReference type="RefSeq" id="WP_248267814.1">
    <property type="nucleotide sequence ID" value="NZ_CP096034.1"/>
</dbReference>
<sequence>MNKINKKILFTFLFLIILFVVLHKPSKLNKGFPIPLTAFQSKIDYKNQYEVYIWKMASEENGLPDYYELILKMLS</sequence>
<protein>
    <submittedName>
        <fullName evidence="1">Uncharacterized protein</fullName>
    </submittedName>
</protein>
<accession>A0ABY4JMM1</accession>
<organism evidence="1 2">
    <name type="scientific">Gottfriedia acidiceleris</name>
    <dbReference type="NCBI Taxonomy" id="371036"/>
    <lineage>
        <taxon>Bacteria</taxon>
        <taxon>Bacillati</taxon>
        <taxon>Bacillota</taxon>
        <taxon>Bacilli</taxon>
        <taxon>Bacillales</taxon>
        <taxon>Bacillaceae</taxon>
        <taxon>Gottfriedia</taxon>
    </lineage>
</organism>
<keyword evidence="2" id="KW-1185">Reference proteome</keyword>
<dbReference type="Proteomes" id="UP000830639">
    <property type="component" value="Chromosome"/>
</dbReference>
<evidence type="ECO:0000313" key="2">
    <source>
        <dbReference type="Proteomes" id="UP000830639"/>
    </source>
</evidence>
<evidence type="ECO:0000313" key="1">
    <source>
        <dbReference type="EMBL" id="UPM54727.1"/>
    </source>
</evidence>